<dbReference type="EMBL" id="CATNWA010015998">
    <property type="protein sequence ID" value="CAI9588813.1"/>
    <property type="molecule type" value="Genomic_DNA"/>
</dbReference>
<dbReference type="Proteomes" id="UP001162483">
    <property type="component" value="Unassembled WGS sequence"/>
</dbReference>
<name>A0ABN9EZT4_9NEOB</name>
<accession>A0ABN9EZT4</accession>
<gene>
    <name evidence="1" type="ORF">SPARVUS_LOCUS10805055</name>
</gene>
<evidence type="ECO:0000313" key="1">
    <source>
        <dbReference type="EMBL" id="CAI9588813.1"/>
    </source>
</evidence>
<comment type="caution">
    <text evidence="1">The sequence shown here is derived from an EMBL/GenBank/DDBJ whole genome shotgun (WGS) entry which is preliminary data.</text>
</comment>
<reference evidence="1" key="1">
    <citation type="submission" date="2023-05" db="EMBL/GenBank/DDBJ databases">
        <authorList>
            <person name="Stuckert A."/>
        </authorList>
    </citation>
    <scope>NUCLEOTIDE SEQUENCE</scope>
</reference>
<evidence type="ECO:0000313" key="2">
    <source>
        <dbReference type="Proteomes" id="UP001162483"/>
    </source>
</evidence>
<proteinExistence type="predicted"/>
<keyword evidence="2" id="KW-1185">Reference proteome</keyword>
<protein>
    <submittedName>
        <fullName evidence="1">Uncharacterized protein</fullName>
    </submittedName>
</protein>
<sequence length="77" mass="8627">MGRKIVLFTNNLPPCQLEHTAWDGCAQYCHPDLCAYSDEHTPRPLVKHSQHTVNPLIAPHINPFLLSAISTVVSAFY</sequence>
<organism evidence="1 2">
    <name type="scientific">Staurois parvus</name>
    <dbReference type="NCBI Taxonomy" id="386267"/>
    <lineage>
        <taxon>Eukaryota</taxon>
        <taxon>Metazoa</taxon>
        <taxon>Chordata</taxon>
        <taxon>Craniata</taxon>
        <taxon>Vertebrata</taxon>
        <taxon>Euteleostomi</taxon>
        <taxon>Amphibia</taxon>
        <taxon>Batrachia</taxon>
        <taxon>Anura</taxon>
        <taxon>Neobatrachia</taxon>
        <taxon>Ranoidea</taxon>
        <taxon>Ranidae</taxon>
        <taxon>Staurois</taxon>
    </lineage>
</organism>